<dbReference type="EMBL" id="JBIYDN010000015">
    <property type="protein sequence ID" value="MFK4444682.1"/>
    <property type="molecule type" value="Genomic_DNA"/>
</dbReference>
<comment type="caution">
    <text evidence="1">The sequence shown here is derived from an EMBL/GenBank/DDBJ whole genome shotgun (WGS) entry which is preliminary data.</text>
</comment>
<reference evidence="1 2" key="1">
    <citation type="submission" date="2024-11" db="EMBL/GenBank/DDBJ databases">
        <title>Using genomics to understand microbial adaptation to soil warming.</title>
        <authorList>
            <person name="Deangelis K.M. PhD."/>
        </authorList>
    </citation>
    <scope>NUCLEOTIDE SEQUENCE [LARGE SCALE GENOMIC DNA]</scope>
    <source>
        <strain evidence="1 2">GAS97</strain>
    </source>
</reference>
<evidence type="ECO:0000313" key="2">
    <source>
        <dbReference type="Proteomes" id="UP001620514"/>
    </source>
</evidence>
<evidence type="ECO:0008006" key="3">
    <source>
        <dbReference type="Google" id="ProtNLM"/>
    </source>
</evidence>
<accession>A0ABW8MLX6</accession>
<sequence>MTEQEILTIWNASLEAGWAERPVVFARAILDAAPSGYINHVAQVLACEIECGIFEQHVAPALEVARKAISPTQGADARPAASEIGWTGNTEIDAALIMLDRLDVQSDDDTRVDAISATLRRLATRDAAPSNPWTSAPEALPTKPGNYLAMMADGNSFGYTSDEPVLVEFDAYTDRPGQFTISDSWTNGPETATEEVEFWMPLPARPTKGKTRD</sequence>
<proteinExistence type="predicted"/>
<protein>
    <recommendedName>
        <fullName evidence="3">DUF551 domain-containing protein</fullName>
    </recommendedName>
</protein>
<organism evidence="1 2">
    <name type="scientific">Caballeronia udeis</name>
    <dbReference type="NCBI Taxonomy" id="1232866"/>
    <lineage>
        <taxon>Bacteria</taxon>
        <taxon>Pseudomonadati</taxon>
        <taxon>Pseudomonadota</taxon>
        <taxon>Betaproteobacteria</taxon>
        <taxon>Burkholderiales</taxon>
        <taxon>Burkholderiaceae</taxon>
        <taxon>Caballeronia</taxon>
    </lineage>
</organism>
<dbReference type="Proteomes" id="UP001620514">
    <property type="component" value="Unassembled WGS sequence"/>
</dbReference>
<evidence type="ECO:0000313" key="1">
    <source>
        <dbReference type="EMBL" id="MFK4444682.1"/>
    </source>
</evidence>
<dbReference type="RefSeq" id="WP_404609767.1">
    <property type="nucleotide sequence ID" value="NZ_JBIYDN010000015.1"/>
</dbReference>
<keyword evidence="2" id="KW-1185">Reference proteome</keyword>
<gene>
    <name evidence="1" type="ORF">ABH943_004704</name>
</gene>
<name>A0ABW8MLX6_9BURK</name>